<evidence type="ECO:0000313" key="3">
    <source>
        <dbReference type="EMBL" id="KAG7730267.1"/>
    </source>
</evidence>
<evidence type="ECO:0000313" key="5">
    <source>
        <dbReference type="Proteomes" id="UP000697297"/>
    </source>
</evidence>
<dbReference type="AlphaFoldDB" id="A0AAN6I329"/>
<comment type="caution">
    <text evidence="3">The sequence shown here is derived from an EMBL/GenBank/DDBJ whole genome shotgun (WGS) entry which is preliminary data.</text>
</comment>
<evidence type="ECO:0000259" key="2">
    <source>
        <dbReference type="SMART" id="SM00903"/>
    </source>
</evidence>
<evidence type="ECO:0000313" key="4">
    <source>
        <dbReference type="EMBL" id="KAG7768779.1"/>
    </source>
</evidence>
<accession>A0AAN6I329</accession>
<evidence type="ECO:0000313" key="6">
    <source>
        <dbReference type="Proteomes" id="UP000738402"/>
    </source>
</evidence>
<dbReference type="EMBL" id="JAHLUH010000001">
    <property type="protein sequence ID" value="KAG7730267.1"/>
    <property type="molecule type" value="Genomic_DNA"/>
</dbReference>
<dbReference type="PANTHER" id="PTHR30466">
    <property type="entry name" value="FLAVIN REDUCTASE"/>
    <property type="match status" value="1"/>
</dbReference>
<evidence type="ECO:0000256" key="1">
    <source>
        <dbReference type="ARBA" id="ARBA00023002"/>
    </source>
</evidence>
<reference evidence="3 5" key="1">
    <citation type="journal article" date="2021" name="G3 (Bethesda)">
        <title>Genomic diversity, chromosomal rearrangements, and interspecies hybridization in the ogataea polymorpha species complex.</title>
        <authorList>
            <person name="Hanson S.J."/>
            <person name="Cinneide E.O."/>
            <person name="Salzberg L.I."/>
            <person name="Wolfe K.H."/>
            <person name="McGowan J."/>
            <person name="Fitzpatrick D.A."/>
            <person name="Matlin K."/>
        </authorList>
    </citation>
    <scope>NUCLEOTIDE SEQUENCE</scope>
    <source>
        <strain evidence="4">81-436-3</strain>
        <strain evidence="3">83-405-1</strain>
    </source>
</reference>
<dbReference type="Pfam" id="PF01613">
    <property type="entry name" value="Flavin_Reduct"/>
    <property type="match status" value="1"/>
</dbReference>
<dbReference type="SUPFAM" id="SSF50475">
    <property type="entry name" value="FMN-binding split barrel"/>
    <property type="match status" value="1"/>
</dbReference>
<dbReference type="EMBL" id="JAHLUN010000001">
    <property type="protein sequence ID" value="KAG7768779.1"/>
    <property type="molecule type" value="Genomic_DNA"/>
</dbReference>
<dbReference type="PANTHER" id="PTHR30466:SF1">
    <property type="entry name" value="FMN REDUCTASE (NADH) RUTF"/>
    <property type="match status" value="1"/>
</dbReference>
<dbReference type="Proteomes" id="UP000697297">
    <property type="component" value="Unassembled WGS sequence"/>
</dbReference>
<organism evidence="3 6">
    <name type="scientific">Ogataea haglerorum</name>
    <dbReference type="NCBI Taxonomy" id="1937702"/>
    <lineage>
        <taxon>Eukaryota</taxon>
        <taxon>Fungi</taxon>
        <taxon>Dikarya</taxon>
        <taxon>Ascomycota</taxon>
        <taxon>Saccharomycotina</taxon>
        <taxon>Pichiomycetes</taxon>
        <taxon>Pichiales</taxon>
        <taxon>Pichiaceae</taxon>
        <taxon>Ogataea</taxon>
    </lineage>
</organism>
<dbReference type="Gene3D" id="2.30.110.10">
    <property type="entry name" value="Electron Transport, Fmn-binding Protein, Chain A"/>
    <property type="match status" value="1"/>
</dbReference>
<dbReference type="GO" id="GO:0042602">
    <property type="term" value="F:riboflavin reductase (NADPH) activity"/>
    <property type="evidence" value="ECO:0007669"/>
    <property type="project" value="TreeGrafter"/>
</dbReference>
<gene>
    <name evidence="3" type="ORF">KL933_000062</name>
    <name evidence="4" type="ORF">KL946_000062</name>
</gene>
<dbReference type="SMART" id="SM00903">
    <property type="entry name" value="Flavin_Reduct"/>
    <property type="match status" value="1"/>
</dbReference>
<dbReference type="InterPro" id="IPR002563">
    <property type="entry name" value="Flavin_Rdtase-like_dom"/>
</dbReference>
<protein>
    <recommendedName>
        <fullName evidence="2">Flavin reductase like domain-containing protein</fullName>
    </recommendedName>
</protein>
<keyword evidence="1" id="KW-0560">Oxidoreductase</keyword>
<dbReference type="GO" id="GO:0010181">
    <property type="term" value="F:FMN binding"/>
    <property type="evidence" value="ECO:0007669"/>
    <property type="project" value="InterPro"/>
</dbReference>
<name>A0AAN6I329_9ASCO</name>
<dbReference type="InterPro" id="IPR012349">
    <property type="entry name" value="Split_barrel_FMN-bd"/>
</dbReference>
<sequence>MSGTITVSNRESVSLFSTQTNLTNRSLGTTRRDGTIALAGELAICANTFAERSSYESILSANARRRPDHLAGRSNAGEQSTDSGTLYVNFSTSSLMPAMILTAPALSSSVSDLHGMTLSSVSSLTVSPEPVVQFNLQVPSRTSQTLHESGFLALHILPPVKESVRLARAFSRGTQGKRVTRPFEELGKDEWSYFTTETLKIPVLSLAERILICEKHQVFRVYNHELWTCRVREIVRRAGDADATGGLLYFNRRFHAVGGKLEH</sequence>
<proteinExistence type="predicted"/>
<dbReference type="InterPro" id="IPR050268">
    <property type="entry name" value="NADH-dep_flavin_reductase"/>
</dbReference>
<keyword evidence="5" id="KW-1185">Reference proteome</keyword>
<feature type="domain" description="Flavin reductase like" evidence="2">
    <location>
        <begin position="96"/>
        <end position="256"/>
    </location>
</feature>
<dbReference type="Proteomes" id="UP000738402">
    <property type="component" value="Unassembled WGS sequence"/>
</dbReference>